<dbReference type="Proteomes" id="UP000027186">
    <property type="component" value="Chromosome"/>
</dbReference>
<evidence type="ECO:0000313" key="3">
    <source>
        <dbReference type="EMBL" id="AIB11471.1"/>
    </source>
</evidence>
<feature type="chain" id="PRO_5001582573" evidence="1">
    <location>
        <begin position="24"/>
        <end position="133"/>
    </location>
</feature>
<keyword evidence="6" id="KW-1185">Reference proteome</keyword>
<dbReference type="AlphaFoldDB" id="A0A060DBI8"/>
<sequence>MKHRTKVALAVALTATVITAANAQMAPAPTETNFQVRTTGDLVRLCEATPNDPTGIAALHFCHGFAIGAYQYHQVVTAAEGKRQLVCAPTPPPSRNDTVSAFVTWAKQNPKLMDTPPVDGLFRFLSQRYPCRA</sequence>
<dbReference type="InterPro" id="IPR041238">
    <property type="entry name" value="Rap1a"/>
</dbReference>
<reference evidence="3 5" key="1">
    <citation type="journal article" date="2014" name="Genome Announc.">
        <title>Complete Genome Sequence of the Model Rhizosphere Strain Azospirillum brasilense Az39, Successfully Applied in Agriculture.</title>
        <authorList>
            <person name="Rivera D."/>
            <person name="Revale S."/>
            <person name="Molina R."/>
            <person name="Gualpa J."/>
            <person name="Puente M."/>
            <person name="Maroniche G."/>
            <person name="Paris G."/>
            <person name="Baker D."/>
            <person name="Clavijo B."/>
            <person name="McLay K."/>
            <person name="Spaepen S."/>
            <person name="Perticari A."/>
            <person name="Vazquez M."/>
            <person name="Wisniewski-Dye F."/>
            <person name="Watkins C."/>
            <person name="Martinez-Abarca F."/>
            <person name="Vanderleyden J."/>
            <person name="Cassan F."/>
        </authorList>
    </citation>
    <scope>NUCLEOTIDE SEQUENCE [LARGE SCALE GENOMIC DNA]</scope>
    <source>
        <strain evidence="3 5">Az39</strain>
    </source>
</reference>
<accession>A0A060DBI8</accession>
<protein>
    <submittedName>
        <fullName evidence="4">Rap1a/Tai family immunity protein</fullName>
    </submittedName>
</protein>
<dbReference type="KEGG" id="abq:ABAZ39_05475"/>
<proteinExistence type="predicted"/>
<evidence type="ECO:0000313" key="6">
    <source>
        <dbReference type="Proteomes" id="UP001628281"/>
    </source>
</evidence>
<reference evidence="4 6" key="2">
    <citation type="submission" date="2024-11" db="EMBL/GenBank/DDBJ databases">
        <title>Draft genome sequences of two bacteria associated to sugarcane roots in Colombia.</title>
        <authorList>
            <person name="Pardo-Diaz S."/>
            <person name="Masmela-Mendoza J."/>
            <person name="Delgadillo-Duran P."/>
            <person name="Bautista E.J."/>
            <person name="Rojas-Tapias D.F."/>
        </authorList>
    </citation>
    <scope>NUCLEOTIDE SEQUENCE [LARGE SCALE GENOMIC DNA]</scope>
    <source>
        <strain evidence="4 6">Ap18</strain>
    </source>
</reference>
<dbReference type="EMBL" id="CP007793">
    <property type="protein sequence ID" value="AIB11471.1"/>
    <property type="molecule type" value="Genomic_DNA"/>
</dbReference>
<evidence type="ECO:0000256" key="1">
    <source>
        <dbReference type="SAM" id="SignalP"/>
    </source>
</evidence>
<dbReference type="RefSeq" id="WP_038527504.1">
    <property type="nucleotide sequence ID" value="NZ_CP007793.1"/>
</dbReference>
<gene>
    <name evidence="3" type="ORF">ABAZ39_05475</name>
    <name evidence="4" type="ORF">ACJ41P_08020</name>
</gene>
<evidence type="ECO:0000259" key="2">
    <source>
        <dbReference type="Pfam" id="PF18602"/>
    </source>
</evidence>
<dbReference type="Proteomes" id="UP001628281">
    <property type="component" value="Unassembled WGS sequence"/>
</dbReference>
<organism evidence="3 5">
    <name type="scientific">Azospirillum argentinense</name>
    <dbReference type="NCBI Taxonomy" id="2970906"/>
    <lineage>
        <taxon>Bacteria</taxon>
        <taxon>Pseudomonadati</taxon>
        <taxon>Pseudomonadota</taxon>
        <taxon>Alphaproteobacteria</taxon>
        <taxon>Rhodospirillales</taxon>
        <taxon>Azospirillaceae</taxon>
        <taxon>Azospirillum</taxon>
    </lineage>
</organism>
<feature type="domain" description="Rap1a immunity protein" evidence="2">
    <location>
        <begin position="38"/>
        <end position="131"/>
    </location>
</feature>
<dbReference type="Pfam" id="PF18602">
    <property type="entry name" value="Rap1a"/>
    <property type="match status" value="1"/>
</dbReference>
<keyword evidence="1" id="KW-0732">Signal</keyword>
<evidence type="ECO:0000313" key="4">
    <source>
        <dbReference type="EMBL" id="MFL7901064.1"/>
    </source>
</evidence>
<name>A0A060DBI8_9PROT</name>
<feature type="signal peptide" evidence="1">
    <location>
        <begin position="1"/>
        <end position="23"/>
    </location>
</feature>
<dbReference type="EMBL" id="JBJLSN010000008">
    <property type="protein sequence ID" value="MFL7901064.1"/>
    <property type="molecule type" value="Genomic_DNA"/>
</dbReference>
<evidence type="ECO:0000313" key="5">
    <source>
        <dbReference type="Proteomes" id="UP000027186"/>
    </source>
</evidence>